<evidence type="ECO:0000256" key="3">
    <source>
        <dbReference type="ARBA" id="ARBA00023125"/>
    </source>
</evidence>
<dbReference type="EMBL" id="CP121252">
    <property type="protein sequence ID" value="WFP15468.1"/>
    <property type="molecule type" value="Genomic_DNA"/>
</dbReference>
<proteinExistence type="inferred from homology"/>
<evidence type="ECO:0000256" key="4">
    <source>
        <dbReference type="ARBA" id="ARBA00023163"/>
    </source>
</evidence>
<dbReference type="Gene3D" id="6.10.140.850">
    <property type="match status" value="1"/>
</dbReference>
<dbReference type="Proteomes" id="UP001219037">
    <property type="component" value="Chromosome"/>
</dbReference>
<evidence type="ECO:0000256" key="1">
    <source>
        <dbReference type="ARBA" id="ARBA00011046"/>
    </source>
</evidence>
<evidence type="ECO:0000313" key="5">
    <source>
        <dbReference type="EMBL" id="WFP15468.1"/>
    </source>
</evidence>
<dbReference type="Pfam" id="PF03965">
    <property type="entry name" value="Penicillinase_R"/>
    <property type="match status" value="1"/>
</dbReference>
<dbReference type="InterPro" id="IPR036388">
    <property type="entry name" value="WH-like_DNA-bd_sf"/>
</dbReference>
<comment type="similarity">
    <text evidence="1">Belongs to the BlaI transcriptional regulatory family.</text>
</comment>
<keyword evidence="3" id="KW-0238">DNA-binding</keyword>
<protein>
    <submittedName>
        <fullName evidence="5">BlaI/MecI/CopY family transcriptional regulator</fullName>
    </submittedName>
</protein>
<dbReference type="InterPro" id="IPR036390">
    <property type="entry name" value="WH_DNA-bd_sf"/>
</dbReference>
<dbReference type="Gene3D" id="1.10.10.10">
    <property type="entry name" value="Winged helix-like DNA-binding domain superfamily/Winged helix DNA-binding domain"/>
    <property type="match status" value="1"/>
</dbReference>
<evidence type="ECO:0000256" key="2">
    <source>
        <dbReference type="ARBA" id="ARBA00023015"/>
    </source>
</evidence>
<dbReference type="InterPro" id="IPR005650">
    <property type="entry name" value="BlaI_family"/>
</dbReference>
<keyword evidence="4" id="KW-0804">Transcription</keyword>
<reference evidence="5 6" key="1">
    <citation type="submission" date="2023-04" db="EMBL/GenBank/DDBJ databases">
        <title>Funneling lignin-derived compounds into biodiesel using alkali-halophilic Citricoccus sp. P2.</title>
        <authorList>
            <person name="Luo C.-B."/>
        </authorList>
    </citation>
    <scope>NUCLEOTIDE SEQUENCE [LARGE SCALE GENOMIC DNA]</scope>
    <source>
        <strain evidence="5 6">P2</strain>
    </source>
</reference>
<keyword evidence="6" id="KW-1185">Reference proteome</keyword>
<name>A0ABY8H450_9MICC</name>
<gene>
    <name evidence="5" type="ORF">P8192_08560</name>
</gene>
<accession>A0ABY8H450</accession>
<evidence type="ECO:0000313" key="6">
    <source>
        <dbReference type="Proteomes" id="UP001219037"/>
    </source>
</evidence>
<keyword evidence="2" id="KW-0805">Transcription regulation</keyword>
<sequence>MSLGQLEQQVMDLLWDRTEPLTANELRDQLIERSPHAPEPAVTTVLTVLTRLTKKGFVLRESGKRPHRFRAASSREEHTVELLNEVLGAVPDREAVLARFVGTIGPEEAAALRRALNSSAPA</sequence>
<organism evidence="5 6">
    <name type="scientific">Citricoccus muralis</name>
    <dbReference type="NCBI Taxonomy" id="169134"/>
    <lineage>
        <taxon>Bacteria</taxon>
        <taxon>Bacillati</taxon>
        <taxon>Actinomycetota</taxon>
        <taxon>Actinomycetes</taxon>
        <taxon>Micrococcales</taxon>
        <taxon>Micrococcaceae</taxon>
        <taxon>Citricoccus</taxon>
    </lineage>
</organism>
<dbReference type="SUPFAM" id="SSF46785">
    <property type="entry name" value="Winged helix' DNA-binding domain"/>
    <property type="match status" value="1"/>
</dbReference>
<dbReference type="RefSeq" id="WP_278156200.1">
    <property type="nucleotide sequence ID" value="NZ_CP121252.1"/>
</dbReference>